<keyword evidence="1" id="KW-0677">Repeat</keyword>
<dbReference type="InterPro" id="IPR002543">
    <property type="entry name" value="FtsK_dom"/>
</dbReference>
<dbReference type="PANTHER" id="PTHR22683:SF1">
    <property type="entry name" value="TYPE VII SECRETION SYSTEM PROTEIN ESSC"/>
    <property type="match status" value="1"/>
</dbReference>
<dbReference type="InterPro" id="IPR050206">
    <property type="entry name" value="FtsK/SpoIIIE/SftA"/>
</dbReference>
<dbReference type="Pfam" id="PF00656">
    <property type="entry name" value="Peptidase_C14"/>
    <property type="match status" value="1"/>
</dbReference>
<feature type="binding site" evidence="4">
    <location>
        <begin position="940"/>
        <end position="947"/>
    </location>
    <ligand>
        <name>ATP</name>
        <dbReference type="ChEBI" id="CHEBI:30616"/>
    </ligand>
</feature>
<dbReference type="SUPFAM" id="SSF52129">
    <property type="entry name" value="Caspase-like"/>
    <property type="match status" value="1"/>
</dbReference>
<evidence type="ECO:0000256" key="4">
    <source>
        <dbReference type="PROSITE-ProRule" id="PRU00289"/>
    </source>
</evidence>
<dbReference type="NCBIfam" id="NF047832">
    <property type="entry name" value="caspase_w_EACC1"/>
    <property type="match status" value="1"/>
</dbReference>
<evidence type="ECO:0000259" key="6">
    <source>
        <dbReference type="PROSITE" id="PS50901"/>
    </source>
</evidence>
<feature type="binding site" evidence="4">
    <location>
        <begin position="1226"/>
        <end position="1233"/>
    </location>
    <ligand>
        <name>ATP</name>
        <dbReference type="ChEBI" id="CHEBI:30616"/>
    </ligand>
</feature>
<evidence type="ECO:0000256" key="1">
    <source>
        <dbReference type="ARBA" id="ARBA00022737"/>
    </source>
</evidence>
<evidence type="ECO:0000313" key="7">
    <source>
        <dbReference type="EMBL" id="WSE34510.1"/>
    </source>
</evidence>
<proteinExistence type="predicted"/>
<sequence length="1499" mass="162712">MGERRALLIGTAAYDDVTLPSLRAPAVETRQLWNLLKDPSIGGFRAKYLIDERKHVVEREIEELFADSKPDDHVLLYISGHGLKNGENELFFATTDTQQQRPYSTAIPAVIVQRLLHECQAQFKAIVLDCCYSGTFAAGPIAKSDSVVDVSLLGEGTYIITATSAFDPAFEDDRVVFGNSQPFSLFTDVLIKGLDTGAAASADADVITIDALYDYLHQELSRPRLGSRVQVPHRLNQGQGAFVVAKARSRTLAVDEEAPSPLLEALISLEPPDAVRELGVPIGQVHRSVSPGSEVVRLDLAGRDGHIGIVGKVWSGKTTLLRTVIAGLRFGRSPDEVSFVLLDASAQLSDLATIPHVRRYVAPTAVGSSLAELSKLIERRDQLFRSVGIGTMRRFRGLRAQGKLPSGDNADVFVVIDGWEEFAEYEPTFAGQVRQLALSGLSKGVHVVVTARHWVEIPGPVDRFLIGRIELALDDPSSSRIDAELARSLPARPGWGLHNGRPFLVATTHLADSDDQLEAIDAALKQLSEASSVADSDRRERLDDPTFLELLGLPGDPMTFDVEKARRERPVRDRYRVPIGLDEQGRPIVLDLKEAAVGGMGPHGLCAGATGSGKTELLKTIIAGLMITHAPTELTVFLIDYKGSSAFREFDRAPHVSGNLADLAGDLSMVDRLRDTLAGEMARRQDALTKGGYKSLAEYERARELGAEVEPLPLLLIVVDEVNELLAARPEIAETFRVIGQLGRALHMHLLLATHHVDDELLHLLDTHLSYRIGLRTFTQAESRNVLGVPDAFELPPTPGVGYLRFEISSLTKFKAAYTSAPYSPRSLHARGLRSQDARAESEKFRPGTPSELEVFVARLAEQSRPARQIWLPPLSEPHSLDQLLPSLIETPERGLSPDGFFGNGKLQVPVGVVDRPRDQRADLLWVDLSGVAGHAAIVGSYSSGASTLLLSLIMSVALTQTPSEAQFYCLDFGAGALRKLGDLPHVGEVATTQTPDLVRRTIGEIGALIAEREILFRARGIDAVTEFRKRERAGELAGAPRGDVFLVIAGWENFAERFPDTAGQVTGLAGTGLPYGVHVIVSGHRWSAIPSELLSLLGTRLELRLADPEESGIDARAADTVPNRPGRGLTRDSLHFLGALPRVDGGSGTEDLNDAVRDAVDRIAAAWNGQHAPRVRVLPDPLPHSQVENEHSADNPKAIPIGLQASDLAPAFLDFERESHFFALMDGETGKTNLVRMIVRGIVERYAQKEAVILLVDYRRTMLDFARGEHILGYAVSGNQLSSMMSDIATSMTRRLPGPDVTHEQLRDRSWWTGPELFIVVDDYDLVCPVGSENPLMPVAEFLPQAKDVGLHLVAVRRSGGAAAAMSDGVLGKLRELRSPALQGSGSELEKTLIGQVRPVELPRGRGTLVSRRFGEQYLVLPWVAPETIVEAAPETAPGETSSAESNGGERPEIAAVDAEPEFTKPVASGDQSWPEETGHLDAETPPDSVASTKPSDS</sequence>
<dbReference type="Proteomes" id="UP001330812">
    <property type="component" value="Chromosome"/>
</dbReference>
<dbReference type="EMBL" id="CP142149">
    <property type="protein sequence ID" value="WSE34510.1"/>
    <property type="molecule type" value="Genomic_DNA"/>
</dbReference>
<evidence type="ECO:0000256" key="2">
    <source>
        <dbReference type="ARBA" id="ARBA00022741"/>
    </source>
</evidence>
<feature type="domain" description="FtsK" evidence="6">
    <location>
        <begin position="293"/>
        <end position="480"/>
    </location>
</feature>
<name>A0ABZ1IM13_9PSEU</name>
<protein>
    <submittedName>
        <fullName evidence="7">Type VII secretion protein EccCb</fullName>
    </submittedName>
</protein>
<dbReference type="Pfam" id="PF01580">
    <property type="entry name" value="FtsK_SpoIIIE"/>
    <property type="match status" value="3"/>
</dbReference>
<feature type="binding site" evidence="4">
    <location>
        <begin position="608"/>
        <end position="615"/>
    </location>
    <ligand>
        <name>ATP</name>
        <dbReference type="ChEBI" id="CHEBI:30616"/>
    </ligand>
</feature>
<evidence type="ECO:0000256" key="5">
    <source>
        <dbReference type="SAM" id="MobiDB-lite"/>
    </source>
</evidence>
<dbReference type="Gene3D" id="3.40.50.300">
    <property type="entry name" value="P-loop containing nucleotide triphosphate hydrolases"/>
    <property type="match status" value="4"/>
</dbReference>
<feature type="binding site" evidence="4">
    <location>
        <begin position="311"/>
        <end position="318"/>
    </location>
    <ligand>
        <name>ATP</name>
        <dbReference type="ChEBI" id="CHEBI:30616"/>
    </ligand>
</feature>
<evidence type="ECO:0000256" key="3">
    <source>
        <dbReference type="ARBA" id="ARBA00022840"/>
    </source>
</evidence>
<dbReference type="InterPro" id="IPR003593">
    <property type="entry name" value="AAA+_ATPase"/>
</dbReference>
<dbReference type="PANTHER" id="PTHR22683">
    <property type="entry name" value="SPORULATION PROTEIN RELATED"/>
    <property type="match status" value="1"/>
</dbReference>
<dbReference type="RefSeq" id="WP_326837318.1">
    <property type="nucleotide sequence ID" value="NZ_CP142149.1"/>
</dbReference>
<feature type="domain" description="FtsK" evidence="6">
    <location>
        <begin position="1209"/>
        <end position="1391"/>
    </location>
</feature>
<dbReference type="SUPFAM" id="SSF52540">
    <property type="entry name" value="P-loop containing nucleoside triphosphate hydrolases"/>
    <property type="match status" value="3"/>
</dbReference>
<feature type="region of interest" description="Disordered" evidence="5">
    <location>
        <begin position="1432"/>
        <end position="1499"/>
    </location>
</feature>
<keyword evidence="8" id="KW-1185">Reference proteome</keyword>
<dbReference type="InterPro" id="IPR023837">
    <property type="entry name" value="EccCb-like_Actinobacteria"/>
</dbReference>
<dbReference type="InterPro" id="IPR011600">
    <property type="entry name" value="Pept_C14_caspase"/>
</dbReference>
<keyword evidence="3 4" id="KW-0067">ATP-binding</keyword>
<dbReference type="PROSITE" id="PS50901">
    <property type="entry name" value="FTSK"/>
    <property type="match status" value="4"/>
</dbReference>
<dbReference type="SMART" id="SM00382">
    <property type="entry name" value="AAA"/>
    <property type="match status" value="2"/>
</dbReference>
<accession>A0ABZ1IM13</accession>
<feature type="domain" description="FtsK" evidence="6">
    <location>
        <begin position="585"/>
        <end position="784"/>
    </location>
</feature>
<feature type="domain" description="FtsK" evidence="6">
    <location>
        <begin position="921"/>
        <end position="1113"/>
    </location>
</feature>
<dbReference type="InterPro" id="IPR029030">
    <property type="entry name" value="Caspase-like_dom_sf"/>
</dbReference>
<gene>
    <name evidence="7" type="primary">eccCb</name>
    <name evidence="7" type="ORF">VSH64_20890</name>
</gene>
<dbReference type="Gene3D" id="3.40.50.1460">
    <property type="match status" value="1"/>
</dbReference>
<organism evidence="7 8">
    <name type="scientific">Amycolatopsis rhabdoformis</name>
    <dbReference type="NCBI Taxonomy" id="1448059"/>
    <lineage>
        <taxon>Bacteria</taxon>
        <taxon>Bacillati</taxon>
        <taxon>Actinomycetota</taxon>
        <taxon>Actinomycetes</taxon>
        <taxon>Pseudonocardiales</taxon>
        <taxon>Pseudonocardiaceae</taxon>
        <taxon>Amycolatopsis</taxon>
    </lineage>
</organism>
<evidence type="ECO:0000313" key="8">
    <source>
        <dbReference type="Proteomes" id="UP001330812"/>
    </source>
</evidence>
<dbReference type="NCBIfam" id="TIGR03925">
    <property type="entry name" value="T7SS_EccC_b"/>
    <property type="match status" value="1"/>
</dbReference>
<keyword evidence="2 4" id="KW-0547">Nucleotide-binding</keyword>
<reference evidence="7 8" key="1">
    <citation type="journal article" date="2015" name="Int. J. Syst. Evol. Microbiol.">
        <title>Amycolatopsis rhabdoformis sp. nov., an actinomycete isolated from a tropical forest soil.</title>
        <authorList>
            <person name="Souza W.R."/>
            <person name="Silva R.E."/>
            <person name="Goodfellow M."/>
            <person name="Busarakam K."/>
            <person name="Figueiro F.S."/>
            <person name="Ferreira D."/>
            <person name="Rodrigues-Filho E."/>
            <person name="Moraes L.A.B."/>
            <person name="Zucchi T.D."/>
        </authorList>
    </citation>
    <scope>NUCLEOTIDE SEQUENCE [LARGE SCALE GENOMIC DNA]</scope>
    <source>
        <strain evidence="7 8">NCIMB 14900</strain>
    </source>
</reference>
<dbReference type="InterPro" id="IPR027417">
    <property type="entry name" value="P-loop_NTPase"/>
</dbReference>